<sequence>MEPHQPPCLRLHGNSALHKDISSCDTLLLYDLQSFSLRLKPYTLASCLLQSRVPAHFGQAFQQSNQLMTLEIRYLRAFGNGVLGNLEYQYFSVGGEISLGRKVATFFGKGTLSVATATVVWVTPMVLAAVEKLMLYSMVGSDLKVSCKATNTRSNFRLVSRISKGLETMIRGPVPNPNSVRVQNPPQCQLCHKHFV</sequence>
<organism evidence="1 2">
    <name type="scientific">Populus alba x Populus x berolinensis</name>
    <dbReference type="NCBI Taxonomy" id="444605"/>
    <lineage>
        <taxon>Eukaryota</taxon>
        <taxon>Viridiplantae</taxon>
        <taxon>Streptophyta</taxon>
        <taxon>Embryophyta</taxon>
        <taxon>Tracheophyta</taxon>
        <taxon>Spermatophyta</taxon>
        <taxon>Magnoliopsida</taxon>
        <taxon>eudicotyledons</taxon>
        <taxon>Gunneridae</taxon>
        <taxon>Pentapetalae</taxon>
        <taxon>rosids</taxon>
        <taxon>fabids</taxon>
        <taxon>Malpighiales</taxon>
        <taxon>Salicaceae</taxon>
        <taxon>Saliceae</taxon>
        <taxon>Populus</taxon>
    </lineage>
</organism>
<evidence type="ECO:0000313" key="1">
    <source>
        <dbReference type="EMBL" id="KAJ6951253.1"/>
    </source>
</evidence>
<gene>
    <name evidence="1" type="ORF">NC653_040599</name>
</gene>
<comment type="caution">
    <text evidence="1">The sequence shown here is derived from an EMBL/GenBank/DDBJ whole genome shotgun (WGS) entry which is preliminary data.</text>
</comment>
<accession>A0AAD6L7K5</accession>
<protein>
    <submittedName>
        <fullName evidence="1">Uncharacterized protein</fullName>
    </submittedName>
</protein>
<keyword evidence="2" id="KW-1185">Reference proteome</keyword>
<reference evidence="1" key="1">
    <citation type="journal article" date="2023" name="Mol. Ecol. Resour.">
        <title>Chromosome-level genome assembly of a triploid poplar Populus alba 'Berolinensis'.</title>
        <authorList>
            <person name="Chen S."/>
            <person name="Yu Y."/>
            <person name="Wang X."/>
            <person name="Wang S."/>
            <person name="Zhang T."/>
            <person name="Zhou Y."/>
            <person name="He R."/>
            <person name="Meng N."/>
            <person name="Wang Y."/>
            <person name="Liu W."/>
            <person name="Liu Z."/>
            <person name="Liu J."/>
            <person name="Guo Q."/>
            <person name="Huang H."/>
            <person name="Sederoff R.R."/>
            <person name="Wang G."/>
            <person name="Qu G."/>
            <person name="Chen S."/>
        </authorList>
    </citation>
    <scope>NUCLEOTIDE SEQUENCE</scope>
    <source>
        <strain evidence="1">SC-2020</strain>
    </source>
</reference>
<dbReference type="Proteomes" id="UP001164929">
    <property type="component" value="Chromosome 19"/>
</dbReference>
<dbReference type="EMBL" id="JAQIZT010000019">
    <property type="protein sequence ID" value="KAJ6951253.1"/>
    <property type="molecule type" value="Genomic_DNA"/>
</dbReference>
<name>A0AAD6L7K5_9ROSI</name>
<evidence type="ECO:0000313" key="2">
    <source>
        <dbReference type="Proteomes" id="UP001164929"/>
    </source>
</evidence>
<proteinExistence type="predicted"/>
<dbReference type="AlphaFoldDB" id="A0AAD6L7K5"/>